<accession>A0ABP7ZLD5</accession>
<dbReference type="Pfam" id="PF12911">
    <property type="entry name" value="OppC_N"/>
    <property type="match status" value="1"/>
</dbReference>
<comment type="similarity">
    <text evidence="7">Belongs to the binding-protein-dependent transport system permease family.</text>
</comment>
<reference evidence="10" key="2">
    <citation type="submission" date="2023-12" db="EMBL/GenBank/DDBJ databases">
        <authorList>
            <person name="Sun Q."/>
            <person name="Inoue M."/>
        </authorList>
    </citation>
    <scope>NUCLEOTIDE SEQUENCE</scope>
    <source>
        <strain evidence="10">JCM 17590</strain>
    </source>
</reference>
<dbReference type="SUPFAM" id="SSF161098">
    <property type="entry name" value="MetI-like"/>
    <property type="match status" value="1"/>
</dbReference>
<dbReference type="PANTHER" id="PTHR43386:SF1">
    <property type="entry name" value="D,D-DIPEPTIDE TRANSPORT SYSTEM PERMEASE PROTEIN DDPC-RELATED"/>
    <property type="match status" value="1"/>
</dbReference>
<dbReference type="Proteomes" id="UP001415169">
    <property type="component" value="Unassembled WGS sequence"/>
</dbReference>
<feature type="transmembrane region" description="Helical" evidence="7">
    <location>
        <begin position="16"/>
        <end position="40"/>
    </location>
</feature>
<gene>
    <name evidence="10" type="ORF">GCM10022286_22590</name>
</gene>
<feature type="transmembrane region" description="Helical" evidence="7">
    <location>
        <begin position="157"/>
        <end position="175"/>
    </location>
</feature>
<evidence type="ECO:0000256" key="3">
    <source>
        <dbReference type="ARBA" id="ARBA00022475"/>
    </source>
</evidence>
<keyword evidence="11" id="KW-1185">Reference proteome</keyword>
<keyword evidence="3" id="KW-1003">Cell membrane</keyword>
<evidence type="ECO:0000256" key="7">
    <source>
        <dbReference type="RuleBase" id="RU363032"/>
    </source>
</evidence>
<proteinExistence type="inferred from homology"/>
<feature type="transmembrane region" description="Helical" evidence="7">
    <location>
        <begin position="214"/>
        <end position="237"/>
    </location>
</feature>
<dbReference type="RefSeq" id="WP_344791884.1">
    <property type="nucleotide sequence ID" value="NZ_BAABBV010000001.1"/>
</dbReference>
<evidence type="ECO:0000256" key="6">
    <source>
        <dbReference type="ARBA" id="ARBA00023136"/>
    </source>
</evidence>
<keyword evidence="2 7" id="KW-0813">Transport</keyword>
<keyword evidence="5 7" id="KW-1133">Transmembrane helix</keyword>
<feature type="transmembrane region" description="Helical" evidence="7">
    <location>
        <begin position="96"/>
        <end position="118"/>
    </location>
</feature>
<dbReference type="EMBL" id="BAABBV010000001">
    <property type="protein sequence ID" value="GAA4162907.1"/>
    <property type="molecule type" value="Genomic_DNA"/>
</dbReference>
<evidence type="ECO:0000256" key="5">
    <source>
        <dbReference type="ARBA" id="ARBA00022989"/>
    </source>
</evidence>
<evidence type="ECO:0000256" key="2">
    <source>
        <dbReference type="ARBA" id="ARBA00022448"/>
    </source>
</evidence>
<dbReference type="InterPro" id="IPR025966">
    <property type="entry name" value="OppC_N"/>
</dbReference>
<dbReference type="PROSITE" id="PS50928">
    <property type="entry name" value="ABC_TM1"/>
    <property type="match status" value="1"/>
</dbReference>
<feature type="domain" description="ABC transmembrane type-1" evidence="9">
    <location>
        <begin position="90"/>
        <end position="282"/>
    </location>
</feature>
<evidence type="ECO:0000259" key="9">
    <source>
        <dbReference type="PROSITE" id="PS50928"/>
    </source>
</evidence>
<feature type="compositionally biased region" description="Polar residues" evidence="8">
    <location>
        <begin position="300"/>
        <end position="314"/>
    </location>
</feature>
<keyword evidence="6 7" id="KW-0472">Membrane</keyword>
<evidence type="ECO:0000313" key="11">
    <source>
        <dbReference type="Proteomes" id="UP001415169"/>
    </source>
</evidence>
<dbReference type="PANTHER" id="PTHR43386">
    <property type="entry name" value="OLIGOPEPTIDE TRANSPORT SYSTEM PERMEASE PROTEIN APPC"/>
    <property type="match status" value="1"/>
</dbReference>
<comment type="caution">
    <text evidence="10">The sequence shown here is derived from an EMBL/GenBank/DDBJ whole genome shotgun (WGS) entry which is preliminary data.</text>
</comment>
<feature type="transmembrane region" description="Helical" evidence="7">
    <location>
        <begin position="262"/>
        <end position="282"/>
    </location>
</feature>
<feature type="transmembrane region" description="Helical" evidence="7">
    <location>
        <begin position="130"/>
        <end position="151"/>
    </location>
</feature>
<dbReference type="InterPro" id="IPR035906">
    <property type="entry name" value="MetI-like_sf"/>
</dbReference>
<evidence type="ECO:0000313" key="10">
    <source>
        <dbReference type="EMBL" id="GAA4162907.1"/>
    </source>
</evidence>
<keyword evidence="4 7" id="KW-0812">Transmembrane</keyword>
<sequence>MNGLRNVWGHLRRDPWALGGLIVVAIYVLAAIFAPLITAINGQDPYSYHLHALDDSGAPKGFGGGISWQHWFGVEPLTGRDLFAIVVYGSRLSLTVGVLATAVSVAIGVTVGLTAGYFGGWYDRIASRVVDVMLGFPSLVFMISLTAIVAAAFPRPVLMVLVIGFFGWPAVARVVRGQALSIRRRTFVVASEAMGAGDGHVLWRQLLPNVGATIIVYATILVPSMIGTEAALSFLGVGVPPPTPSWGRAIGDAVAWFSTDPAYLAFPGGALFLITLALNAFGDGLRDALDPRVNRRRGIRSTSSQSAHSAQKPSSPEEVTP</sequence>
<dbReference type="InterPro" id="IPR000515">
    <property type="entry name" value="MetI-like"/>
</dbReference>
<dbReference type="CDD" id="cd06261">
    <property type="entry name" value="TM_PBP2"/>
    <property type="match status" value="1"/>
</dbReference>
<evidence type="ECO:0000256" key="1">
    <source>
        <dbReference type="ARBA" id="ARBA00004651"/>
    </source>
</evidence>
<dbReference type="Gene3D" id="1.10.3720.10">
    <property type="entry name" value="MetI-like"/>
    <property type="match status" value="1"/>
</dbReference>
<dbReference type="InterPro" id="IPR050366">
    <property type="entry name" value="BP-dependent_transpt_permease"/>
</dbReference>
<feature type="region of interest" description="Disordered" evidence="8">
    <location>
        <begin position="297"/>
        <end position="321"/>
    </location>
</feature>
<name>A0ABP7ZLD5_9MICO</name>
<reference evidence="10" key="1">
    <citation type="journal article" date="2014" name="Int. J. Syst. Evol. Microbiol.">
        <title>Complete genome of a new Firmicutes species belonging to the dominant human colonic microbiota ('Ruminococcus bicirculans') reveals two chromosomes and a selective capacity to utilize plant glucans.</title>
        <authorList>
            <consortium name="NISC Comparative Sequencing Program"/>
            <person name="Wegmann U."/>
            <person name="Louis P."/>
            <person name="Goesmann A."/>
            <person name="Henrissat B."/>
            <person name="Duncan S.H."/>
            <person name="Flint H.J."/>
        </authorList>
    </citation>
    <scope>NUCLEOTIDE SEQUENCE</scope>
    <source>
        <strain evidence="10">JCM 17590</strain>
    </source>
</reference>
<protein>
    <submittedName>
        <fullName evidence="10">ABC transporter permease</fullName>
    </submittedName>
</protein>
<evidence type="ECO:0000256" key="8">
    <source>
        <dbReference type="SAM" id="MobiDB-lite"/>
    </source>
</evidence>
<dbReference type="Pfam" id="PF00528">
    <property type="entry name" value="BPD_transp_1"/>
    <property type="match status" value="1"/>
</dbReference>
<comment type="subcellular location">
    <subcellularLocation>
        <location evidence="1 7">Cell membrane</location>
        <topology evidence="1 7">Multi-pass membrane protein</topology>
    </subcellularLocation>
</comment>
<organism evidence="10 11">
    <name type="scientific">Gryllotalpicola daejeonensis</name>
    <dbReference type="NCBI Taxonomy" id="993087"/>
    <lineage>
        <taxon>Bacteria</taxon>
        <taxon>Bacillati</taxon>
        <taxon>Actinomycetota</taxon>
        <taxon>Actinomycetes</taxon>
        <taxon>Micrococcales</taxon>
        <taxon>Microbacteriaceae</taxon>
        <taxon>Gryllotalpicola</taxon>
    </lineage>
</organism>
<evidence type="ECO:0000256" key="4">
    <source>
        <dbReference type="ARBA" id="ARBA00022692"/>
    </source>
</evidence>